<dbReference type="Proteomes" id="UP000001070">
    <property type="component" value="Unassembled WGS sequence"/>
</dbReference>
<accession>B4K3D4</accession>
<keyword evidence="2" id="KW-1185">Reference proteome</keyword>
<gene>
    <name evidence="1" type="primary">Dgri\GH23874</name>
    <name evidence="1" type="ORF">Dgri_GH23874</name>
</gene>
<protein>
    <submittedName>
        <fullName evidence="1">GH23874</fullName>
    </submittedName>
</protein>
<organism evidence="2">
    <name type="scientific">Drosophila grimshawi</name>
    <name type="common">Hawaiian fruit fly</name>
    <name type="synonym">Idiomyia grimshawi</name>
    <dbReference type="NCBI Taxonomy" id="7222"/>
    <lineage>
        <taxon>Eukaryota</taxon>
        <taxon>Metazoa</taxon>
        <taxon>Ecdysozoa</taxon>
        <taxon>Arthropoda</taxon>
        <taxon>Hexapoda</taxon>
        <taxon>Insecta</taxon>
        <taxon>Pterygota</taxon>
        <taxon>Neoptera</taxon>
        <taxon>Endopterygota</taxon>
        <taxon>Diptera</taxon>
        <taxon>Brachycera</taxon>
        <taxon>Muscomorpha</taxon>
        <taxon>Ephydroidea</taxon>
        <taxon>Drosophilidae</taxon>
        <taxon>Drosophila</taxon>
        <taxon>Hawaiian Drosophila</taxon>
    </lineage>
</organism>
<reference evidence="1 2" key="1">
    <citation type="journal article" date="2007" name="Nature">
        <title>Evolution of genes and genomes on the Drosophila phylogeny.</title>
        <authorList>
            <consortium name="Drosophila 12 Genomes Consortium"/>
            <person name="Clark A.G."/>
            <person name="Eisen M.B."/>
            <person name="Smith D.R."/>
            <person name="Bergman C.M."/>
            <person name="Oliver B."/>
            <person name="Markow T.A."/>
            <person name="Kaufman T.C."/>
            <person name="Kellis M."/>
            <person name="Gelbart W."/>
            <person name="Iyer V.N."/>
            <person name="Pollard D.A."/>
            <person name="Sackton T.B."/>
            <person name="Larracuente A.M."/>
            <person name="Singh N.D."/>
            <person name="Abad J.P."/>
            <person name="Abt D.N."/>
            <person name="Adryan B."/>
            <person name="Aguade M."/>
            <person name="Akashi H."/>
            <person name="Anderson W.W."/>
            <person name="Aquadro C.F."/>
            <person name="Ardell D.H."/>
            <person name="Arguello R."/>
            <person name="Artieri C.G."/>
            <person name="Barbash D.A."/>
            <person name="Barker D."/>
            <person name="Barsanti P."/>
            <person name="Batterham P."/>
            <person name="Batzoglou S."/>
            <person name="Begun D."/>
            <person name="Bhutkar A."/>
            <person name="Blanco E."/>
            <person name="Bosak S.A."/>
            <person name="Bradley R.K."/>
            <person name="Brand A.D."/>
            <person name="Brent M.R."/>
            <person name="Brooks A.N."/>
            <person name="Brown R.H."/>
            <person name="Butlin R.K."/>
            <person name="Caggese C."/>
            <person name="Calvi B.R."/>
            <person name="Bernardo de Carvalho A."/>
            <person name="Caspi A."/>
            <person name="Castrezana S."/>
            <person name="Celniker S.E."/>
            <person name="Chang J.L."/>
            <person name="Chapple C."/>
            <person name="Chatterji S."/>
            <person name="Chinwalla A."/>
            <person name="Civetta A."/>
            <person name="Clifton S.W."/>
            <person name="Comeron J.M."/>
            <person name="Costello J.C."/>
            <person name="Coyne J.A."/>
            <person name="Daub J."/>
            <person name="David R.G."/>
            <person name="Delcher A.L."/>
            <person name="Delehaunty K."/>
            <person name="Do C.B."/>
            <person name="Ebling H."/>
            <person name="Edwards K."/>
            <person name="Eickbush T."/>
            <person name="Evans J.D."/>
            <person name="Filipski A."/>
            <person name="Findeiss S."/>
            <person name="Freyhult E."/>
            <person name="Fulton L."/>
            <person name="Fulton R."/>
            <person name="Garcia A.C."/>
            <person name="Gardiner A."/>
            <person name="Garfield D.A."/>
            <person name="Garvin B.E."/>
            <person name="Gibson G."/>
            <person name="Gilbert D."/>
            <person name="Gnerre S."/>
            <person name="Godfrey J."/>
            <person name="Good R."/>
            <person name="Gotea V."/>
            <person name="Gravely B."/>
            <person name="Greenberg A.J."/>
            <person name="Griffiths-Jones S."/>
            <person name="Gross S."/>
            <person name="Guigo R."/>
            <person name="Gustafson E.A."/>
            <person name="Haerty W."/>
            <person name="Hahn M.W."/>
            <person name="Halligan D.L."/>
            <person name="Halpern A.L."/>
            <person name="Halter G.M."/>
            <person name="Han M.V."/>
            <person name="Heger A."/>
            <person name="Hillier L."/>
            <person name="Hinrichs A.S."/>
            <person name="Holmes I."/>
            <person name="Hoskins R.A."/>
            <person name="Hubisz M.J."/>
            <person name="Hultmark D."/>
            <person name="Huntley M.A."/>
            <person name="Jaffe D.B."/>
            <person name="Jagadeeshan S."/>
            <person name="Jeck W.R."/>
            <person name="Johnson J."/>
            <person name="Jones C.D."/>
            <person name="Jordan W.C."/>
            <person name="Karpen G.H."/>
            <person name="Kataoka E."/>
            <person name="Keightley P.D."/>
            <person name="Kheradpour P."/>
            <person name="Kirkness E.F."/>
            <person name="Koerich L.B."/>
            <person name="Kristiansen K."/>
            <person name="Kudrna D."/>
            <person name="Kulathinal R.J."/>
            <person name="Kumar S."/>
            <person name="Kwok R."/>
            <person name="Lander E."/>
            <person name="Langley C.H."/>
            <person name="Lapoint R."/>
            <person name="Lazzaro B.P."/>
            <person name="Lee S.J."/>
            <person name="Levesque L."/>
            <person name="Li R."/>
            <person name="Lin C.F."/>
            <person name="Lin M.F."/>
            <person name="Lindblad-Toh K."/>
            <person name="Llopart A."/>
            <person name="Long M."/>
            <person name="Low L."/>
            <person name="Lozovsky E."/>
            <person name="Lu J."/>
            <person name="Luo M."/>
            <person name="Machado C.A."/>
            <person name="Makalowski W."/>
            <person name="Marzo M."/>
            <person name="Matsuda M."/>
            <person name="Matzkin L."/>
            <person name="McAllister B."/>
            <person name="McBride C.S."/>
            <person name="McKernan B."/>
            <person name="McKernan K."/>
            <person name="Mendez-Lago M."/>
            <person name="Minx P."/>
            <person name="Mollenhauer M.U."/>
            <person name="Montooth K."/>
            <person name="Mount S.M."/>
            <person name="Mu X."/>
            <person name="Myers E."/>
            <person name="Negre B."/>
            <person name="Newfeld S."/>
            <person name="Nielsen R."/>
            <person name="Noor M.A."/>
            <person name="O'Grady P."/>
            <person name="Pachter L."/>
            <person name="Papaceit M."/>
            <person name="Parisi M.J."/>
            <person name="Parisi M."/>
            <person name="Parts L."/>
            <person name="Pedersen J.S."/>
            <person name="Pesole G."/>
            <person name="Phillippy A.M."/>
            <person name="Ponting C.P."/>
            <person name="Pop M."/>
            <person name="Porcelli D."/>
            <person name="Powell J.R."/>
            <person name="Prohaska S."/>
            <person name="Pruitt K."/>
            <person name="Puig M."/>
            <person name="Quesneville H."/>
            <person name="Ram K.R."/>
            <person name="Rand D."/>
            <person name="Rasmussen M.D."/>
            <person name="Reed L.K."/>
            <person name="Reenan R."/>
            <person name="Reily A."/>
            <person name="Remington K.A."/>
            <person name="Rieger T.T."/>
            <person name="Ritchie M.G."/>
            <person name="Robin C."/>
            <person name="Rogers Y.H."/>
            <person name="Rohde C."/>
            <person name="Rozas J."/>
            <person name="Rubenfield M.J."/>
            <person name="Ruiz A."/>
            <person name="Russo S."/>
            <person name="Salzberg S.L."/>
            <person name="Sanchez-Gracia A."/>
            <person name="Saranga D.J."/>
            <person name="Sato H."/>
            <person name="Schaeffer S.W."/>
            <person name="Schatz M.C."/>
            <person name="Schlenke T."/>
            <person name="Schwartz R."/>
            <person name="Segarra C."/>
            <person name="Singh R.S."/>
            <person name="Sirot L."/>
            <person name="Sirota M."/>
            <person name="Sisneros N.B."/>
            <person name="Smith C.D."/>
            <person name="Smith T.F."/>
            <person name="Spieth J."/>
            <person name="Stage D.E."/>
            <person name="Stark A."/>
            <person name="Stephan W."/>
            <person name="Strausberg R.L."/>
            <person name="Strempel S."/>
            <person name="Sturgill D."/>
            <person name="Sutton G."/>
            <person name="Sutton G.G."/>
            <person name="Tao W."/>
            <person name="Teichmann S."/>
            <person name="Tobari Y.N."/>
            <person name="Tomimura Y."/>
            <person name="Tsolas J.M."/>
            <person name="Valente V.L."/>
            <person name="Venter E."/>
            <person name="Venter J.C."/>
            <person name="Vicario S."/>
            <person name="Vieira F.G."/>
            <person name="Vilella A.J."/>
            <person name="Villasante A."/>
            <person name="Walenz B."/>
            <person name="Wang J."/>
            <person name="Wasserman M."/>
            <person name="Watts T."/>
            <person name="Wilson D."/>
            <person name="Wilson R.K."/>
            <person name="Wing R.A."/>
            <person name="Wolfner M.F."/>
            <person name="Wong A."/>
            <person name="Wong G.K."/>
            <person name="Wu C.I."/>
            <person name="Wu G."/>
            <person name="Yamamoto D."/>
            <person name="Yang H.P."/>
            <person name="Yang S.P."/>
            <person name="Yorke J.A."/>
            <person name="Yoshida K."/>
            <person name="Zdobnov E."/>
            <person name="Zhang P."/>
            <person name="Zhang Y."/>
            <person name="Zimin A.V."/>
            <person name="Baldwin J."/>
            <person name="Abdouelleil A."/>
            <person name="Abdulkadir J."/>
            <person name="Abebe A."/>
            <person name="Abera B."/>
            <person name="Abreu J."/>
            <person name="Acer S.C."/>
            <person name="Aftuck L."/>
            <person name="Alexander A."/>
            <person name="An P."/>
            <person name="Anderson E."/>
            <person name="Anderson S."/>
            <person name="Arachi H."/>
            <person name="Azer M."/>
            <person name="Bachantsang P."/>
            <person name="Barry A."/>
            <person name="Bayul T."/>
            <person name="Berlin A."/>
            <person name="Bessette D."/>
            <person name="Bloom T."/>
            <person name="Blye J."/>
            <person name="Boguslavskiy L."/>
            <person name="Bonnet C."/>
            <person name="Boukhgalter B."/>
            <person name="Bourzgui I."/>
            <person name="Brown A."/>
            <person name="Cahill P."/>
            <person name="Channer S."/>
            <person name="Cheshatsang Y."/>
            <person name="Chuda L."/>
            <person name="Citroen M."/>
            <person name="Collymore A."/>
            <person name="Cooke P."/>
            <person name="Costello M."/>
            <person name="D'Aco K."/>
            <person name="Daza R."/>
            <person name="De Haan G."/>
            <person name="DeGray S."/>
            <person name="DeMaso C."/>
            <person name="Dhargay N."/>
            <person name="Dooley K."/>
            <person name="Dooley E."/>
            <person name="Doricent M."/>
            <person name="Dorje P."/>
            <person name="Dorjee K."/>
            <person name="Dupes A."/>
            <person name="Elong R."/>
            <person name="Falk J."/>
            <person name="Farina A."/>
            <person name="Faro S."/>
            <person name="Ferguson D."/>
            <person name="Fisher S."/>
            <person name="Foley C.D."/>
            <person name="Franke A."/>
            <person name="Friedrich D."/>
            <person name="Gadbois L."/>
            <person name="Gearin G."/>
            <person name="Gearin C.R."/>
            <person name="Giannoukos G."/>
            <person name="Goode T."/>
            <person name="Graham J."/>
            <person name="Grandbois E."/>
            <person name="Grewal S."/>
            <person name="Gyaltsen K."/>
            <person name="Hafez N."/>
            <person name="Hagos B."/>
            <person name="Hall J."/>
            <person name="Henson C."/>
            <person name="Hollinger A."/>
            <person name="Honan T."/>
            <person name="Huard M.D."/>
            <person name="Hughes L."/>
            <person name="Hurhula B."/>
            <person name="Husby M.E."/>
            <person name="Kamat A."/>
            <person name="Kanga B."/>
            <person name="Kashin S."/>
            <person name="Khazanovich D."/>
            <person name="Kisner P."/>
            <person name="Lance K."/>
            <person name="Lara M."/>
            <person name="Lee W."/>
            <person name="Lennon N."/>
            <person name="Letendre F."/>
            <person name="LeVine R."/>
            <person name="Lipovsky A."/>
            <person name="Liu X."/>
            <person name="Liu J."/>
            <person name="Liu S."/>
            <person name="Lokyitsang T."/>
            <person name="Lokyitsang Y."/>
            <person name="Lubonja R."/>
            <person name="Lui A."/>
            <person name="MacDonald P."/>
            <person name="Magnisalis V."/>
            <person name="Maru K."/>
            <person name="Matthews C."/>
            <person name="McCusker W."/>
            <person name="McDonough S."/>
            <person name="Mehta T."/>
            <person name="Meldrim J."/>
            <person name="Meneus L."/>
            <person name="Mihai O."/>
            <person name="Mihalev A."/>
            <person name="Mihova T."/>
            <person name="Mittelman R."/>
            <person name="Mlenga V."/>
            <person name="Montmayeur A."/>
            <person name="Mulrain L."/>
            <person name="Navidi A."/>
            <person name="Naylor J."/>
            <person name="Negash T."/>
            <person name="Nguyen T."/>
            <person name="Nguyen N."/>
            <person name="Nicol R."/>
            <person name="Norbu C."/>
            <person name="Norbu N."/>
            <person name="Novod N."/>
            <person name="O'Neill B."/>
            <person name="Osman S."/>
            <person name="Markiewicz E."/>
            <person name="Oyono O.L."/>
            <person name="Patti C."/>
            <person name="Phunkhang P."/>
            <person name="Pierre F."/>
            <person name="Priest M."/>
            <person name="Raghuraman S."/>
            <person name="Rege F."/>
            <person name="Reyes R."/>
            <person name="Rise C."/>
            <person name="Rogov P."/>
            <person name="Ross K."/>
            <person name="Ryan E."/>
            <person name="Settipalli S."/>
            <person name="Shea T."/>
            <person name="Sherpa N."/>
            <person name="Shi L."/>
            <person name="Shih D."/>
            <person name="Sparrow T."/>
            <person name="Spaulding J."/>
            <person name="Stalker J."/>
            <person name="Stange-Thomann N."/>
            <person name="Stavropoulos S."/>
            <person name="Stone C."/>
            <person name="Strader C."/>
            <person name="Tesfaye S."/>
            <person name="Thomson T."/>
            <person name="Thoulutsang Y."/>
            <person name="Thoulutsang D."/>
            <person name="Topham K."/>
            <person name="Topping I."/>
            <person name="Tsamla T."/>
            <person name="Vassiliev H."/>
            <person name="Vo A."/>
            <person name="Wangchuk T."/>
            <person name="Wangdi T."/>
            <person name="Weiand M."/>
            <person name="Wilkinson J."/>
            <person name="Wilson A."/>
            <person name="Yadav S."/>
            <person name="Young G."/>
            <person name="Yu Q."/>
            <person name="Zembek L."/>
            <person name="Zhong D."/>
            <person name="Zimmer A."/>
            <person name="Zwirko Z."/>
            <person name="Jaffe D.B."/>
            <person name="Alvarez P."/>
            <person name="Brockman W."/>
            <person name="Butler J."/>
            <person name="Chin C."/>
            <person name="Gnerre S."/>
            <person name="Grabherr M."/>
            <person name="Kleber M."/>
            <person name="Mauceli E."/>
            <person name="MacCallum I."/>
        </authorList>
    </citation>
    <scope>NUCLEOTIDE SEQUENCE [LARGE SCALE GENOMIC DNA]</scope>
    <source>
        <strain evidence="2">Tucson 15287-2541.00</strain>
    </source>
</reference>
<dbReference type="HOGENOM" id="CLU_1857344_0_0_1"/>
<dbReference type="InParanoid" id="B4K3D4"/>
<name>B4K3D4_DROGR</name>
<evidence type="ECO:0000313" key="2">
    <source>
        <dbReference type="Proteomes" id="UP000001070"/>
    </source>
</evidence>
<dbReference type="EMBL" id="CH921800">
    <property type="protein sequence ID" value="EDW04641.1"/>
    <property type="molecule type" value="Genomic_DNA"/>
</dbReference>
<dbReference type="AlphaFoldDB" id="B4K3D4"/>
<sequence length="138" mass="14445">MSFPRPGCSSREDCGGLLDRGRNNMCGRGSQRGILTGTVPCALNSALRGDHCPAVGSAPGTSWDLTLTLTRPRTGTLPRNLSLPRSLILHLSRLLAWALTSALEGDHETGVASALATSLARTLTLAKALPSWGPNSNV</sequence>
<evidence type="ECO:0000313" key="1">
    <source>
        <dbReference type="EMBL" id="EDW04641.1"/>
    </source>
</evidence>
<proteinExistence type="predicted"/>